<accession>A0A3D8HFX4</accession>
<name>A0A3D8HFX4_9BACT</name>
<dbReference type="GO" id="GO:0016787">
    <property type="term" value="F:hydrolase activity"/>
    <property type="evidence" value="ECO:0007669"/>
    <property type="project" value="InterPro"/>
</dbReference>
<feature type="domain" description="3-keto-alpha-glucoside-1,2-lyase/3-keto-2-hydroxy-glucal hydratase" evidence="1">
    <location>
        <begin position="25"/>
        <end position="226"/>
    </location>
</feature>
<dbReference type="Proteomes" id="UP000256321">
    <property type="component" value="Unassembled WGS sequence"/>
</dbReference>
<evidence type="ECO:0000313" key="3">
    <source>
        <dbReference type="EMBL" id="RDU49879.1"/>
    </source>
</evidence>
<reference evidence="2 5" key="2">
    <citation type="submission" date="2020-08" db="EMBL/GenBank/DDBJ databases">
        <title>Genome public.</title>
        <authorList>
            <person name="Liu C."/>
            <person name="Sun Q."/>
        </authorList>
    </citation>
    <scope>NUCLEOTIDE SEQUENCE [LARGE SCALE GENOMIC DNA]</scope>
    <source>
        <strain evidence="2 5">426_9</strain>
    </source>
</reference>
<dbReference type="EMBL" id="QREV01000011">
    <property type="protein sequence ID" value="RDU49879.1"/>
    <property type="molecule type" value="Genomic_DNA"/>
</dbReference>
<dbReference type="Pfam" id="PF06439">
    <property type="entry name" value="3keto-disac_hyd"/>
    <property type="match status" value="1"/>
</dbReference>
<comment type="caution">
    <text evidence="3">The sequence shown here is derived from an EMBL/GenBank/DDBJ whole genome shotgun (WGS) entry which is preliminary data.</text>
</comment>
<dbReference type="Gene3D" id="2.60.120.560">
    <property type="entry name" value="Exo-inulinase, domain 1"/>
    <property type="match status" value="1"/>
</dbReference>
<protein>
    <submittedName>
        <fullName evidence="3">DUF1080 domain-containing protein</fullName>
    </submittedName>
</protein>
<evidence type="ECO:0000259" key="1">
    <source>
        <dbReference type="Pfam" id="PF06439"/>
    </source>
</evidence>
<evidence type="ECO:0000313" key="4">
    <source>
        <dbReference type="Proteomes" id="UP000256321"/>
    </source>
</evidence>
<evidence type="ECO:0000313" key="5">
    <source>
        <dbReference type="Proteomes" id="UP000629596"/>
    </source>
</evidence>
<gene>
    <name evidence="3" type="ORF">DWU89_06710</name>
    <name evidence="2" type="ORF">H8784_06555</name>
</gene>
<dbReference type="InterPro" id="IPR010496">
    <property type="entry name" value="AL/BT2_dom"/>
</dbReference>
<dbReference type="EMBL" id="JACRTI010000011">
    <property type="protein sequence ID" value="MBC8601382.1"/>
    <property type="molecule type" value="Genomic_DNA"/>
</dbReference>
<dbReference type="Proteomes" id="UP000629596">
    <property type="component" value="Unassembled WGS sequence"/>
</dbReference>
<dbReference type="AlphaFoldDB" id="A0A3D8HFX4"/>
<keyword evidence="5" id="KW-1185">Reference proteome</keyword>
<evidence type="ECO:0000313" key="2">
    <source>
        <dbReference type="EMBL" id="MBC8601382.1"/>
    </source>
</evidence>
<organism evidence="3 4">
    <name type="scientific">Parabacteroides acidifaciens</name>
    <dbReference type="NCBI Taxonomy" id="2290935"/>
    <lineage>
        <taxon>Bacteria</taxon>
        <taxon>Pseudomonadati</taxon>
        <taxon>Bacteroidota</taxon>
        <taxon>Bacteroidia</taxon>
        <taxon>Bacteroidales</taxon>
        <taxon>Tannerellaceae</taxon>
        <taxon>Parabacteroides</taxon>
    </lineage>
</organism>
<reference evidence="3 4" key="1">
    <citation type="submission" date="2018-07" db="EMBL/GenBank/DDBJ databases">
        <title>Parabacteroides acidifaciens nov. sp., isolated from human feces.</title>
        <authorList>
            <person name="Wang Y.J."/>
        </authorList>
    </citation>
    <scope>NUCLEOTIDE SEQUENCE [LARGE SCALE GENOMIC DNA]</scope>
    <source>
        <strain evidence="3 4">426-9</strain>
    </source>
</reference>
<sequence length="229" mass="26218">MFLFLWTGNIYSQNNQLTAKEKKEGWVLLFNGKNLDGWTSVGKDTPPAFGWVVEDGILNVRKQGDKRGGDIITRDQYSDFDLKVDFRITKGANSGIKYFFTKYEKGGWLGLEYQILDDENHPDAKLGRDGNRLEGGLYDMLPTSPKQVNPIGEWNQARIVAKGTKVTHYLNGKKILSFDRSSEQYKKAWQLSKYKNSKPMFGDVKEGHILLQDHGDEVSFRNVKIKVFK</sequence>
<proteinExistence type="predicted"/>